<evidence type="ECO:0000313" key="2">
    <source>
        <dbReference type="EMBL" id="EEH10735.1"/>
    </source>
</evidence>
<organism evidence="2 3">
    <name type="scientific">Ajellomyces capsulatus (strain G186AR / H82 / ATCC MYA-2454 / RMSCC 2432)</name>
    <name type="common">Darling's disease fungus</name>
    <name type="synonym">Histoplasma capsulatum</name>
    <dbReference type="NCBI Taxonomy" id="447093"/>
    <lineage>
        <taxon>Eukaryota</taxon>
        <taxon>Fungi</taxon>
        <taxon>Dikarya</taxon>
        <taxon>Ascomycota</taxon>
        <taxon>Pezizomycotina</taxon>
        <taxon>Eurotiomycetes</taxon>
        <taxon>Eurotiomycetidae</taxon>
        <taxon>Onygenales</taxon>
        <taxon>Ajellomycetaceae</taxon>
        <taxon>Histoplasma</taxon>
    </lineage>
</organism>
<accession>C0NAP4</accession>
<proteinExistence type="predicted"/>
<gene>
    <name evidence="2" type="ORF">HCBG_00190</name>
</gene>
<dbReference type="EMBL" id="GG663363">
    <property type="protein sequence ID" value="EEH10735.1"/>
    <property type="molecule type" value="Genomic_DNA"/>
</dbReference>
<dbReference type="HOGENOM" id="CLU_1651658_0_0_1"/>
<reference evidence="2" key="1">
    <citation type="submission" date="2009-02" db="EMBL/GenBank/DDBJ databases">
        <title>The Genome Sequence of Ajellomyces capsulatus strain G186AR.</title>
        <authorList>
            <consortium name="The Broad Institute Genome Sequencing Platform"/>
            <person name="Champion M."/>
            <person name="Cuomo C."/>
            <person name="Ma L.-J."/>
            <person name="Henn M.R."/>
            <person name="Sil A."/>
            <person name="Goldman B."/>
            <person name="Young S.K."/>
            <person name="Kodira C.D."/>
            <person name="Zeng Q."/>
            <person name="Koehrsen M."/>
            <person name="Alvarado L."/>
            <person name="Berlin A."/>
            <person name="Borenstein D."/>
            <person name="Chen Z."/>
            <person name="Engels R."/>
            <person name="Freedman E."/>
            <person name="Gellesch M."/>
            <person name="Goldberg J."/>
            <person name="Griggs A."/>
            <person name="Gujja S."/>
            <person name="Heiman D."/>
            <person name="Hepburn T."/>
            <person name="Howarth C."/>
            <person name="Jen D."/>
            <person name="Larson L."/>
            <person name="Lewis B."/>
            <person name="Mehta T."/>
            <person name="Park D."/>
            <person name="Pearson M."/>
            <person name="Roberts A."/>
            <person name="Saif S."/>
            <person name="Shea T."/>
            <person name="Shenoy N."/>
            <person name="Sisk P."/>
            <person name="Stolte C."/>
            <person name="Sykes S."/>
            <person name="Walk T."/>
            <person name="White J."/>
            <person name="Yandava C."/>
            <person name="Klein B."/>
            <person name="McEwen J.G."/>
            <person name="Puccia R."/>
            <person name="Goldman G.H."/>
            <person name="Felipe M.S."/>
            <person name="Nino-Vega G."/>
            <person name="San-Blas G."/>
            <person name="Taylor J."/>
            <person name="Mendoza L."/>
            <person name="Galagan J."/>
            <person name="Nusbaum C."/>
            <person name="Birren B."/>
        </authorList>
    </citation>
    <scope>NUCLEOTIDE SEQUENCE</scope>
    <source>
        <strain evidence="2">G186AR</strain>
    </source>
</reference>
<name>C0NAP4_AJECG</name>
<protein>
    <submittedName>
        <fullName evidence="2">Uncharacterized protein</fullName>
    </submittedName>
</protein>
<keyword evidence="1" id="KW-0472">Membrane</keyword>
<evidence type="ECO:0000256" key="1">
    <source>
        <dbReference type="SAM" id="Phobius"/>
    </source>
</evidence>
<feature type="transmembrane region" description="Helical" evidence="1">
    <location>
        <begin position="69"/>
        <end position="91"/>
    </location>
</feature>
<dbReference type="Proteomes" id="UP000001631">
    <property type="component" value="Unassembled WGS sequence"/>
</dbReference>
<dbReference type="AlphaFoldDB" id="C0NAP4"/>
<evidence type="ECO:0000313" key="3">
    <source>
        <dbReference type="Proteomes" id="UP000001631"/>
    </source>
</evidence>
<keyword evidence="1" id="KW-1133">Transmembrane helix</keyword>
<dbReference type="RefSeq" id="XP_045291215.1">
    <property type="nucleotide sequence ID" value="XM_045427240.1"/>
</dbReference>
<sequence length="160" mass="18156">MDPAWIRVNQLCAVDNICHHIHILYLEFGHSQGLHASSRLDRTAYGREGKDEDRKAEARDEWLRDSRCLVSHVVASIALSNVVFLGTIYRFDAVLMDRKRPEASPQPLGASRSTGLHSIEYTVTEEPSGLRSQLLRHRRQRRITTAYGLVDCFTITLGLV</sequence>
<keyword evidence="1" id="KW-0812">Transmembrane</keyword>
<keyword evidence="3" id="KW-1185">Reference proteome</keyword>
<dbReference type="InParanoid" id="C0NAP4"/>
<dbReference type="GeneID" id="69033207"/>